<keyword evidence="2" id="KW-0378">Hydrolase</keyword>
<feature type="region of interest" description="Disordered" evidence="1">
    <location>
        <begin position="460"/>
        <end position="491"/>
    </location>
</feature>
<keyword evidence="3" id="KW-1185">Reference proteome</keyword>
<evidence type="ECO:0000313" key="3">
    <source>
        <dbReference type="Proteomes" id="UP000757540"/>
    </source>
</evidence>
<evidence type="ECO:0000313" key="2">
    <source>
        <dbReference type="EMBL" id="NOV96438.1"/>
    </source>
</evidence>
<dbReference type="Gene3D" id="1.20.150.30">
    <property type="entry name" value="Zincin-like metallopeptidase, N-terminal domain"/>
    <property type="match status" value="1"/>
</dbReference>
<dbReference type="InterPro" id="IPR018766">
    <property type="entry name" value="Zinicin_2"/>
</dbReference>
<accession>A0ABX2A3F6</accession>
<organism evidence="2 3">
    <name type="scientific">Isoptericola halotolerans</name>
    <dbReference type="NCBI Taxonomy" id="300560"/>
    <lineage>
        <taxon>Bacteria</taxon>
        <taxon>Bacillati</taxon>
        <taxon>Actinomycetota</taxon>
        <taxon>Actinomycetes</taxon>
        <taxon>Micrococcales</taxon>
        <taxon>Promicromonosporaceae</taxon>
        <taxon>Isoptericola</taxon>
    </lineage>
</organism>
<dbReference type="RefSeq" id="WP_171782619.1">
    <property type="nucleotide sequence ID" value="NZ_BAAAML010000002.1"/>
</dbReference>
<proteinExistence type="predicted"/>
<dbReference type="SUPFAM" id="SSF55486">
    <property type="entry name" value="Metalloproteases ('zincins'), catalytic domain"/>
    <property type="match status" value="1"/>
</dbReference>
<feature type="compositionally biased region" description="Low complexity" evidence="1">
    <location>
        <begin position="464"/>
        <end position="474"/>
    </location>
</feature>
<dbReference type="GO" id="GO:0016787">
    <property type="term" value="F:hydrolase activity"/>
    <property type="evidence" value="ECO:0007669"/>
    <property type="project" value="UniProtKB-KW"/>
</dbReference>
<comment type="caution">
    <text evidence="2">The sequence shown here is derived from an EMBL/GenBank/DDBJ whole genome shotgun (WGS) entry which is preliminary data.</text>
</comment>
<dbReference type="EMBL" id="JABEZU010000001">
    <property type="protein sequence ID" value="NOV96438.1"/>
    <property type="molecule type" value="Genomic_DNA"/>
</dbReference>
<protein>
    <submittedName>
        <fullName evidence="2">Hydrolase</fullName>
    </submittedName>
</protein>
<evidence type="ECO:0000256" key="1">
    <source>
        <dbReference type="SAM" id="MobiDB-lite"/>
    </source>
</evidence>
<reference evidence="2 3" key="1">
    <citation type="submission" date="2020-05" db="EMBL/GenBank/DDBJ databases">
        <title>Genomic Encyclopedia of Type Strains, Phase III (KMG-III): the genomes of soil and plant-associated and newly described type strains.</title>
        <authorList>
            <person name="Whitman W."/>
        </authorList>
    </citation>
    <scope>NUCLEOTIDE SEQUENCE [LARGE SCALE GENOMIC DNA]</scope>
    <source>
        <strain evidence="2 3">KCTC 19046</strain>
    </source>
</reference>
<dbReference type="Pfam" id="PF10103">
    <property type="entry name" value="Zincin_2"/>
    <property type="match status" value="1"/>
</dbReference>
<gene>
    <name evidence="2" type="ORF">HDG69_000991</name>
</gene>
<sequence length="491" mass="52189">MSELPDDPEERERALRDALHGIFGERTDEVLDQMRSQGLDPAALLGGKAPDPATMQHLMNQLERLFTSGDGPVNTEVAHDLARQVAVAEGDPSLTAAQARSAREALSVAELWLDAATDLPPSGGPTRAWSRSEWVEATLPAWQQLVAPVAASAADALATVLGDQLGDDAAAGLELPGMPGLPVFPGGSLSGLDPATMMRSLGSAVYGMQVGQAAGTLSREVFGATDVGVPLLGEPATVLVPSNVRAFADGLDSPFDEVQLYMAVREAAHARLFVHVPWLRAHLHALVEQYARGIRIDLDALEQQVRDIDMSDAESLRGALSGDVFGLHNTEEQQATLLRLETALALVEGWVSEVAATASLPHLPHSVPLREMIRRRRAAGGPAEHTFRSLVGLELRPRRSRDAAALFAHLLATGGAEARDAVWDHPDLLPDTADLDNPAGYADRRTAQAEEHADVDEALAQIFSESSGPSSDPSRQADDVSGDDPATGRDD</sequence>
<dbReference type="InterPro" id="IPR042271">
    <property type="entry name" value="Zinicin_2_N"/>
</dbReference>
<dbReference type="Proteomes" id="UP000757540">
    <property type="component" value="Unassembled WGS sequence"/>
</dbReference>
<dbReference type="NCBIfam" id="TIGR03624">
    <property type="entry name" value="putative hydrolase"/>
    <property type="match status" value="1"/>
</dbReference>
<name>A0ABX2A3F6_9MICO</name>
<dbReference type="PANTHER" id="PTHR39420:SF2">
    <property type="entry name" value="HYDROLASE"/>
    <property type="match status" value="1"/>
</dbReference>
<dbReference type="PANTHER" id="PTHR39420">
    <property type="match status" value="1"/>
</dbReference>